<dbReference type="EMBL" id="FNGP01000004">
    <property type="protein sequence ID" value="SDL62091.1"/>
    <property type="molecule type" value="Genomic_DNA"/>
</dbReference>
<accession>A0A1G9LJF3</accession>
<dbReference type="RefSeq" id="WP_093251944.1">
    <property type="nucleotide sequence ID" value="NZ_FNGP01000004.1"/>
</dbReference>
<dbReference type="AlphaFoldDB" id="A0A1G9LJF3"/>
<sequence length="65" mass="6884">MSTPLDAAPSVVKRQQLVAQAMESLEDVEQAPVEEQLVRLGQVQELLSGVLNNTDVSQLGIPGVG</sequence>
<proteinExistence type="predicted"/>
<protein>
    <submittedName>
        <fullName evidence="1">Uncharacterized protein</fullName>
    </submittedName>
</protein>
<dbReference type="Proteomes" id="UP000199475">
    <property type="component" value="Unassembled WGS sequence"/>
</dbReference>
<gene>
    <name evidence="1" type="ORF">SAMN04488242_2127</name>
</gene>
<reference evidence="1 2" key="1">
    <citation type="submission" date="2016-10" db="EMBL/GenBank/DDBJ databases">
        <authorList>
            <person name="de Groot N.N."/>
        </authorList>
    </citation>
    <scope>NUCLEOTIDE SEQUENCE [LARGE SCALE GENOMIC DNA]</scope>
    <source>
        <strain evidence="1 2">CGMCC 1.9159</strain>
    </source>
</reference>
<name>A0A1G9LJF3_9ACTN</name>
<evidence type="ECO:0000313" key="1">
    <source>
        <dbReference type="EMBL" id="SDL62091.1"/>
    </source>
</evidence>
<dbReference type="OrthoDB" id="3732274at2"/>
<evidence type="ECO:0000313" key="2">
    <source>
        <dbReference type="Proteomes" id="UP000199475"/>
    </source>
</evidence>
<organism evidence="1 2">
    <name type="scientific">Tessaracoccus oleiagri</name>
    <dbReference type="NCBI Taxonomy" id="686624"/>
    <lineage>
        <taxon>Bacteria</taxon>
        <taxon>Bacillati</taxon>
        <taxon>Actinomycetota</taxon>
        <taxon>Actinomycetes</taxon>
        <taxon>Propionibacteriales</taxon>
        <taxon>Propionibacteriaceae</taxon>
        <taxon>Tessaracoccus</taxon>
    </lineage>
</organism>
<keyword evidence="2" id="KW-1185">Reference proteome</keyword>
<dbReference type="STRING" id="686624.SAMN04488242_2127"/>